<dbReference type="KEGG" id="cyn:Cyan7425_3348"/>
<keyword evidence="2" id="KW-0808">Transferase</keyword>
<name>B8HPW4_CYAP4</name>
<sequence length="415" mass="45712">MNTLDDHHGSAAAERLHTHRQQFPALGNKVYFNFGGQGPLPQTARLAIQQAYDYIQQEGPFSGRALDWIVAQVAETRQAIAAELSVAPDTISLTESVSVGCNIALWGIDWHSGDHLLLSDCEHPGIVAAANQLQQRFGVEVSTFPLQSTLNGGDPVAIVAEHLRPTTRLVVVSHILWNTGQVLPLKEMVQVCHTYASRPVAVLVDAAQSVGVLPLDLQDLGADFYAFTGHKWWCGPDGLGGLYVHPQACEQLHPTFIGWRGIVSNEFGTPIGWKPDGRRFEVATSAFPLCAGLRTALQLHQTWGTAMERYQRICALSQYLWQQLQSLSGLQCLRQTPPQAGLISFQIGGFSSPISNRQHHVRLVQWLEAQHLLVRLILAPHCVRACVHYFSLESECDRLVAALDEFLNSICQGSI</sequence>
<dbReference type="GO" id="GO:0008483">
    <property type="term" value="F:transaminase activity"/>
    <property type="evidence" value="ECO:0007669"/>
    <property type="project" value="UniProtKB-KW"/>
</dbReference>
<gene>
    <name evidence="2" type="ordered locus">Cyan7425_3348</name>
</gene>
<dbReference type="AlphaFoldDB" id="B8HPW4"/>
<evidence type="ECO:0000313" key="2">
    <source>
        <dbReference type="EMBL" id="ACL45673.1"/>
    </source>
</evidence>
<dbReference type="SUPFAM" id="SSF53383">
    <property type="entry name" value="PLP-dependent transferases"/>
    <property type="match status" value="1"/>
</dbReference>
<dbReference type="OrthoDB" id="9804366at2"/>
<proteinExistence type="predicted"/>
<dbReference type="InterPro" id="IPR000192">
    <property type="entry name" value="Aminotrans_V_dom"/>
</dbReference>
<dbReference type="InterPro" id="IPR015424">
    <property type="entry name" value="PyrdxlP-dep_Trfase"/>
</dbReference>
<dbReference type="Pfam" id="PF00266">
    <property type="entry name" value="Aminotran_5"/>
    <property type="match status" value="1"/>
</dbReference>
<feature type="domain" description="Aminotransferase class V" evidence="1">
    <location>
        <begin position="69"/>
        <end position="352"/>
    </location>
</feature>
<dbReference type="eggNOG" id="COG0520">
    <property type="taxonomic scope" value="Bacteria"/>
</dbReference>
<organism evidence="2">
    <name type="scientific">Cyanothece sp. (strain PCC 7425 / ATCC 29141)</name>
    <dbReference type="NCBI Taxonomy" id="395961"/>
    <lineage>
        <taxon>Bacteria</taxon>
        <taxon>Bacillati</taxon>
        <taxon>Cyanobacteriota</taxon>
        <taxon>Cyanophyceae</taxon>
        <taxon>Gomontiellales</taxon>
        <taxon>Cyanothecaceae</taxon>
        <taxon>Cyanothece</taxon>
    </lineage>
</organism>
<dbReference type="EMBL" id="CP001344">
    <property type="protein sequence ID" value="ACL45673.1"/>
    <property type="molecule type" value="Genomic_DNA"/>
</dbReference>
<protein>
    <submittedName>
        <fullName evidence="2">Aminotransferase class V</fullName>
    </submittedName>
</protein>
<dbReference type="Gene3D" id="3.90.1150.10">
    <property type="entry name" value="Aspartate Aminotransferase, domain 1"/>
    <property type="match status" value="1"/>
</dbReference>
<dbReference type="Gene3D" id="3.40.640.10">
    <property type="entry name" value="Type I PLP-dependent aspartate aminotransferase-like (Major domain)"/>
    <property type="match status" value="1"/>
</dbReference>
<reference evidence="2" key="1">
    <citation type="submission" date="2009-01" db="EMBL/GenBank/DDBJ databases">
        <title>Complete sequence of chromosome Cyanothece sp. PCC 7425.</title>
        <authorList>
            <consortium name="US DOE Joint Genome Institute"/>
            <person name="Lucas S."/>
            <person name="Copeland A."/>
            <person name="Lapidus A."/>
            <person name="Glavina del Rio T."/>
            <person name="Dalin E."/>
            <person name="Tice H."/>
            <person name="Bruce D."/>
            <person name="Goodwin L."/>
            <person name="Pitluck S."/>
            <person name="Sims D."/>
            <person name="Meineke L."/>
            <person name="Brettin T."/>
            <person name="Detter J.C."/>
            <person name="Han C."/>
            <person name="Larimer F."/>
            <person name="Land M."/>
            <person name="Hauser L."/>
            <person name="Kyrpides N."/>
            <person name="Ovchinnikova G."/>
            <person name="Liberton M."/>
            <person name="Stoeckel J."/>
            <person name="Banerjee A."/>
            <person name="Singh A."/>
            <person name="Page L."/>
            <person name="Sato H."/>
            <person name="Zhao L."/>
            <person name="Sherman L."/>
            <person name="Pakrasi H."/>
            <person name="Richardson P."/>
        </authorList>
    </citation>
    <scope>NUCLEOTIDE SEQUENCE</scope>
    <source>
        <strain evidence="2">PCC 7425</strain>
    </source>
</reference>
<accession>B8HPW4</accession>
<dbReference type="STRING" id="395961.Cyan7425_3348"/>
<dbReference type="PANTHER" id="PTHR43586:SF4">
    <property type="entry name" value="ISOPENICILLIN N EPIMERASE"/>
    <property type="match status" value="1"/>
</dbReference>
<dbReference type="PANTHER" id="PTHR43586">
    <property type="entry name" value="CYSTEINE DESULFURASE"/>
    <property type="match status" value="1"/>
</dbReference>
<dbReference type="InterPro" id="IPR015422">
    <property type="entry name" value="PyrdxlP-dep_Trfase_small"/>
</dbReference>
<dbReference type="InterPro" id="IPR015421">
    <property type="entry name" value="PyrdxlP-dep_Trfase_major"/>
</dbReference>
<dbReference type="HOGENOM" id="CLU_003433_2_1_3"/>
<evidence type="ECO:0000259" key="1">
    <source>
        <dbReference type="Pfam" id="PF00266"/>
    </source>
</evidence>
<keyword evidence="2" id="KW-0032">Aminotransferase</keyword>